<gene>
    <name evidence="4" type="ORF">EDD36DRAFT_444933</name>
</gene>
<feature type="compositionally biased region" description="Polar residues" evidence="2">
    <location>
        <begin position="1019"/>
        <end position="1028"/>
    </location>
</feature>
<proteinExistence type="predicted"/>
<dbReference type="InterPro" id="IPR050300">
    <property type="entry name" value="GDXG_lipolytic_enzyme"/>
</dbReference>
<feature type="region of interest" description="Disordered" evidence="2">
    <location>
        <begin position="296"/>
        <end position="336"/>
    </location>
</feature>
<dbReference type="SUPFAM" id="SSF53474">
    <property type="entry name" value="alpha/beta-Hydrolases"/>
    <property type="match status" value="1"/>
</dbReference>
<feature type="domain" description="Alpha/beta hydrolase fold-3" evidence="3">
    <location>
        <begin position="373"/>
        <end position="423"/>
    </location>
</feature>
<organism evidence="4 5">
    <name type="scientific">Exophiala viscosa</name>
    <dbReference type="NCBI Taxonomy" id="2486360"/>
    <lineage>
        <taxon>Eukaryota</taxon>
        <taxon>Fungi</taxon>
        <taxon>Dikarya</taxon>
        <taxon>Ascomycota</taxon>
        <taxon>Pezizomycotina</taxon>
        <taxon>Eurotiomycetes</taxon>
        <taxon>Chaetothyriomycetidae</taxon>
        <taxon>Chaetothyriales</taxon>
        <taxon>Herpotrichiellaceae</taxon>
        <taxon>Exophiala</taxon>
    </lineage>
</organism>
<dbReference type="PANTHER" id="PTHR48081">
    <property type="entry name" value="AB HYDROLASE SUPERFAMILY PROTEIN C4A8.06C"/>
    <property type="match status" value="1"/>
</dbReference>
<reference evidence="4" key="1">
    <citation type="journal article" date="2022" name="bioRxiv">
        <title>Deciphering the potential niche of two novel black yeast fungi from a biological soil crust based on their genomes, phenotypes, and melanin regulation.</title>
        <authorList>
            <consortium name="DOE Joint Genome Institute"/>
            <person name="Carr E.C."/>
            <person name="Barton Q."/>
            <person name="Grambo S."/>
            <person name="Sullivan M."/>
            <person name="Renfro C.M."/>
            <person name="Kuo A."/>
            <person name="Pangilinan J."/>
            <person name="Lipzen A."/>
            <person name="Keymanesh K."/>
            <person name="Savage E."/>
            <person name="Barry K."/>
            <person name="Grigoriev I.V."/>
            <person name="Riekhof W.R."/>
            <person name="Harris S.S."/>
        </authorList>
    </citation>
    <scope>NUCLEOTIDE SEQUENCE</scope>
    <source>
        <strain evidence="4">JF 03-4F</strain>
    </source>
</reference>
<accession>A0AAN6DQN1</accession>
<dbReference type="InterPro" id="IPR013094">
    <property type="entry name" value="AB_hydrolase_3"/>
</dbReference>
<keyword evidence="1" id="KW-0378">Hydrolase</keyword>
<feature type="compositionally biased region" description="Basic and acidic residues" evidence="2">
    <location>
        <begin position="920"/>
        <end position="934"/>
    </location>
</feature>
<dbReference type="InterPro" id="IPR029058">
    <property type="entry name" value="AB_hydrolase_fold"/>
</dbReference>
<dbReference type="Proteomes" id="UP001203852">
    <property type="component" value="Unassembled WGS sequence"/>
</dbReference>
<evidence type="ECO:0000313" key="4">
    <source>
        <dbReference type="EMBL" id="KAI1609837.1"/>
    </source>
</evidence>
<keyword evidence="5" id="KW-1185">Reference proteome</keyword>
<feature type="compositionally biased region" description="Basic and acidic residues" evidence="2">
    <location>
        <begin position="734"/>
        <end position="746"/>
    </location>
</feature>
<feature type="region of interest" description="Disordered" evidence="2">
    <location>
        <begin position="957"/>
        <end position="1028"/>
    </location>
</feature>
<dbReference type="EMBL" id="MU404359">
    <property type="protein sequence ID" value="KAI1609837.1"/>
    <property type="molecule type" value="Genomic_DNA"/>
</dbReference>
<feature type="region of interest" description="Disordered" evidence="2">
    <location>
        <begin position="900"/>
        <end position="942"/>
    </location>
</feature>
<feature type="region of interest" description="Disordered" evidence="2">
    <location>
        <begin position="629"/>
        <end position="657"/>
    </location>
</feature>
<feature type="compositionally biased region" description="Basic and acidic residues" evidence="2">
    <location>
        <begin position="675"/>
        <end position="697"/>
    </location>
</feature>
<dbReference type="AlphaFoldDB" id="A0AAN6DQN1"/>
<comment type="caution">
    <text evidence="4">The sequence shown here is derived from an EMBL/GenBank/DDBJ whole genome shotgun (WGS) entry which is preliminary data.</text>
</comment>
<feature type="region of interest" description="Disordered" evidence="2">
    <location>
        <begin position="508"/>
        <end position="534"/>
    </location>
</feature>
<dbReference type="Gene3D" id="3.40.50.1820">
    <property type="entry name" value="alpha/beta hydrolase"/>
    <property type="match status" value="2"/>
</dbReference>
<feature type="compositionally biased region" description="Polar residues" evidence="2">
    <location>
        <begin position="828"/>
        <end position="842"/>
    </location>
</feature>
<protein>
    <submittedName>
        <fullName evidence="4">Esterase/lipase</fullName>
    </submittedName>
</protein>
<evidence type="ECO:0000313" key="5">
    <source>
        <dbReference type="Proteomes" id="UP001203852"/>
    </source>
</evidence>
<feature type="region of interest" description="Disordered" evidence="2">
    <location>
        <begin position="675"/>
        <end position="850"/>
    </location>
</feature>
<dbReference type="Pfam" id="PF07859">
    <property type="entry name" value="Abhydrolase_3"/>
    <property type="match status" value="2"/>
</dbReference>
<dbReference type="GO" id="GO:0016787">
    <property type="term" value="F:hydrolase activity"/>
    <property type="evidence" value="ECO:0007669"/>
    <property type="project" value="UniProtKB-KW"/>
</dbReference>
<sequence length="1028" mass="111918">MPITTVGVGAAVTPTVVKTCISHYTNRKPRRYKPTAHISYDEGFHLIRRFLEYASHHTVDDLQAFTQQWVPTPAWVRTENIPIGREHTTKAAQLIIDELSKSGVQQVGGSQWWQWRPAGTELKGEWIEMRAHYNELKQTGRRSQRIMLYIHGGAYFFGSVDEHRYQMQRHARKLKARVFAPRYRLAPQFPFPCGLQDCLAAYLYLLSIHDPSEIILAGDSAGGGMVVSILCLLRDQALPLPAGAVLISPWVDLTHSFPSLSGDAEEDYIPSHGFMHKPSASWPPPNDQELSTISAMAKGGKSSDTAVSKGTHSHEADHATAGQNTSSELEHRVNGPGCHPAVPVKGDGQIFPGPQLPLSIELDGKHVVLKDQIQMYTTNQLLAHPLVSPALQPSLGGLPPICILTGGGEILRDEQIYLAHKMANPSKYPLGKSYRSTYDPGDTILHKYKPTPVQLQVWDDLCHVAPTLSFTRPAKHMYRSVAQFGAWALARAQRRDIEIMDDDNISIISSGSESENNSTDSEADGSGVPRKPMLDLSKTIGSVGRAGDPLPPFENHMLRQRIDRGGNVYALLPPHELPGCRMHPDDVGVVKPGPVRKWLQARNSWDTKYASVSKKVRKQRIRALVNGDIRPFEGGERPPASALASRRTDKDLLPKKPHKTYGLISMWSMWGSKHDEQTLKREEEAEQNTRPEHDGKDGTGLSAEVPSGQSENAPTREALAATANHGRSGSRKRSVSERRRASDAKSRGRARTVTVSDTGQVEGEKGQPTPHTLQTAATTTTTSSRSPGIPPAIVTSPATDDQTQRSPDHLSVGFIPNYKTASHRRQDSSGLAISDAASTMTGKSAAAADDASTRSLFGEAGVIQPSTKTHTSAAAAAAMERPGSPLVYDAGPFDVDDDYAGGRSIVESSRNGYDTPRSQHSFDRLHSHQQDEGMGRLQPIRSPSSMAVVRAQGIVGVVSGDDGGHGEHRGIQEEEDADAAVQSERRASTGLDGNVVDDGTPSAAGAAARPKIYDRSETKFQTAREQVS</sequence>
<feature type="compositionally biased region" description="Low complexity" evidence="2">
    <location>
        <begin position="767"/>
        <end position="782"/>
    </location>
</feature>
<evidence type="ECO:0000256" key="1">
    <source>
        <dbReference type="ARBA" id="ARBA00022801"/>
    </source>
</evidence>
<feature type="domain" description="Alpha/beta hydrolase fold-3" evidence="3">
    <location>
        <begin position="147"/>
        <end position="266"/>
    </location>
</feature>
<feature type="compositionally biased region" description="Basic and acidic residues" evidence="2">
    <location>
        <begin position="962"/>
        <end position="972"/>
    </location>
</feature>
<feature type="compositionally biased region" description="Low complexity" evidence="2">
    <location>
        <begin position="508"/>
        <end position="520"/>
    </location>
</feature>
<feature type="compositionally biased region" description="Polar residues" evidence="2">
    <location>
        <begin position="906"/>
        <end position="919"/>
    </location>
</feature>
<evidence type="ECO:0000259" key="3">
    <source>
        <dbReference type="Pfam" id="PF07859"/>
    </source>
</evidence>
<dbReference type="PANTHER" id="PTHR48081:SF19">
    <property type="entry name" value="AB HYDROLASE SUPERFAMILY PROTEIN C4A8.06C"/>
    <property type="match status" value="1"/>
</dbReference>
<evidence type="ECO:0000256" key="2">
    <source>
        <dbReference type="SAM" id="MobiDB-lite"/>
    </source>
</evidence>
<name>A0AAN6DQN1_9EURO</name>